<evidence type="ECO:0000313" key="3">
    <source>
        <dbReference type="Proteomes" id="UP001597073"/>
    </source>
</evidence>
<evidence type="ECO:0000256" key="1">
    <source>
        <dbReference type="SAM" id="SignalP"/>
    </source>
</evidence>
<keyword evidence="1" id="KW-0732">Signal</keyword>
<dbReference type="PANTHER" id="PTHR45632">
    <property type="entry name" value="LD33804P"/>
    <property type="match status" value="1"/>
</dbReference>
<gene>
    <name evidence="2" type="ORF">ACFQZI_00775</name>
</gene>
<dbReference type="Gene3D" id="2.120.10.80">
    <property type="entry name" value="Kelch-type beta propeller"/>
    <property type="match status" value="2"/>
</dbReference>
<reference evidence="3" key="1">
    <citation type="journal article" date="2019" name="Int. J. Syst. Evol. Microbiol.">
        <title>The Global Catalogue of Microorganisms (GCM) 10K type strain sequencing project: providing services to taxonomists for standard genome sequencing and annotation.</title>
        <authorList>
            <consortium name="The Broad Institute Genomics Platform"/>
            <consortium name="The Broad Institute Genome Sequencing Center for Infectious Disease"/>
            <person name="Wu L."/>
            <person name="Ma J."/>
        </authorList>
    </citation>
    <scope>NUCLEOTIDE SEQUENCE [LARGE SCALE GENOMIC DNA]</scope>
    <source>
        <strain evidence="3">CCUG 60742</strain>
    </source>
</reference>
<keyword evidence="3" id="KW-1185">Reference proteome</keyword>
<accession>A0ABW2ZCJ4</accession>
<organism evidence="2 3">
    <name type="scientific">Mucilaginibacter lutimaris</name>
    <dbReference type="NCBI Taxonomy" id="931629"/>
    <lineage>
        <taxon>Bacteria</taxon>
        <taxon>Pseudomonadati</taxon>
        <taxon>Bacteroidota</taxon>
        <taxon>Sphingobacteriia</taxon>
        <taxon>Sphingobacteriales</taxon>
        <taxon>Sphingobacteriaceae</taxon>
        <taxon>Mucilaginibacter</taxon>
    </lineage>
</organism>
<feature type="signal peptide" evidence="1">
    <location>
        <begin position="1"/>
        <end position="25"/>
    </location>
</feature>
<dbReference type="SUPFAM" id="SSF117281">
    <property type="entry name" value="Kelch motif"/>
    <property type="match status" value="1"/>
</dbReference>
<dbReference type="InterPro" id="IPR015915">
    <property type="entry name" value="Kelch-typ_b-propeller"/>
</dbReference>
<comment type="caution">
    <text evidence="2">The sequence shown here is derived from an EMBL/GenBank/DDBJ whole genome shotgun (WGS) entry which is preliminary data.</text>
</comment>
<evidence type="ECO:0000313" key="2">
    <source>
        <dbReference type="EMBL" id="MFD0763364.1"/>
    </source>
</evidence>
<feature type="chain" id="PRO_5045182222" evidence="1">
    <location>
        <begin position="26"/>
        <end position="339"/>
    </location>
</feature>
<dbReference type="Proteomes" id="UP001597073">
    <property type="component" value="Unassembled WGS sequence"/>
</dbReference>
<name>A0ABW2ZCJ4_9SPHI</name>
<dbReference type="RefSeq" id="WP_377137375.1">
    <property type="nucleotide sequence ID" value="NZ_JBHTIA010000003.1"/>
</dbReference>
<sequence length="339" mass="37110">MMLKKLTLALFLSVFLFSCSKKSNPAPEKPTGPIIPADARWQQADNLTMVNTISAFSFTIDNKGYFLNEENEAGKTVNLWVYDLATGQWTKKAPFPGASKMGFNGFVVNGKVYVGTGSGSAVANTPSVGNKAMFEYDPATDKWTQKADFPGGERANTVAFSINGVGYMGLGVDILLTKKYSDMWKYDAAGDTWTKIADYPGDGQYLNKGFAAGNKGYVGMGISIADKTTVKKDIWQYDPANNSWTKKLDFIGVARVFGVNFNINGTYYMGLGSGRNELLKDVWKYNETNDTWLQVTNYPDEMAYGIIGFAIGDAAYVGGGASYNPTAPGNLTHFWRFKP</sequence>
<dbReference type="PROSITE" id="PS51257">
    <property type="entry name" value="PROKAR_LIPOPROTEIN"/>
    <property type="match status" value="1"/>
</dbReference>
<protein>
    <submittedName>
        <fullName evidence="2">Kelch repeat-containing protein</fullName>
    </submittedName>
</protein>
<dbReference type="EMBL" id="JBHTIA010000003">
    <property type="protein sequence ID" value="MFD0763364.1"/>
    <property type="molecule type" value="Genomic_DNA"/>
</dbReference>
<proteinExistence type="predicted"/>